<protein>
    <submittedName>
        <fullName evidence="1">Uncharacterized protein</fullName>
    </submittedName>
</protein>
<reference evidence="1 2" key="1">
    <citation type="journal article" date="2017" name="Int. J. Syst. Evol. Microbiol.">
        <title>Roseitalea porphyridii gen. nov., sp. nov., isolated from a red alga, and reclassification of Hoeflea suaedae Chung et al. 2013 as Pseudohoeflea suaedae gen. nov., comb. nov.</title>
        <authorList>
            <person name="Hyeon J.W."/>
            <person name="Jeong S.E."/>
            <person name="Baek K."/>
            <person name="Jeon C.O."/>
        </authorList>
    </citation>
    <scope>NUCLEOTIDE SEQUENCE [LARGE SCALE GENOMIC DNA]</scope>
    <source>
        <strain evidence="1 2">MA7-20</strain>
    </source>
</reference>
<organism evidence="1 2">
    <name type="scientific">Roseitalea porphyridii</name>
    <dbReference type="NCBI Taxonomy" id="1852022"/>
    <lineage>
        <taxon>Bacteria</taxon>
        <taxon>Pseudomonadati</taxon>
        <taxon>Pseudomonadota</taxon>
        <taxon>Alphaproteobacteria</taxon>
        <taxon>Hyphomicrobiales</taxon>
        <taxon>Ahrensiaceae</taxon>
        <taxon>Roseitalea</taxon>
    </lineage>
</organism>
<accession>A0A4P6UZM1</accession>
<dbReference type="RefSeq" id="WP_131616202.1">
    <property type="nucleotide sequence ID" value="NZ_CP036532.1"/>
</dbReference>
<evidence type="ECO:0000313" key="2">
    <source>
        <dbReference type="Proteomes" id="UP000293719"/>
    </source>
</evidence>
<proteinExistence type="predicted"/>
<sequence>MTSLGGDGDQSADGYADVSANTLRTELMATPLVTRGGIYGYIIGRYVLTLDADLIAERGPPVEQIVAHAVNSYFYDRAADTFWLDGPLGVDEIADGLKGAINESAGGPLVTAFAIRQLDYLQSPEIRQPVISFDR</sequence>
<dbReference type="OrthoDB" id="7847400at2"/>
<dbReference type="EMBL" id="CP036532">
    <property type="protein sequence ID" value="QBK30511.1"/>
    <property type="molecule type" value="Genomic_DNA"/>
</dbReference>
<keyword evidence="2" id="KW-1185">Reference proteome</keyword>
<name>A0A4P6UZM1_9HYPH</name>
<gene>
    <name evidence="1" type="ORF">E0E05_07800</name>
</gene>
<dbReference type="Proteomes" id="UP000293719">
    <property type="component" value="Chromosome"/>
</dbReference>
<evidence type="ECO:0000313" key="1">
    <source>
        <dbReference type="EMBL" id="QBK30511.1"/>
    </source>
</evidence>
<dbReference type="GeneID" id="90767196"/>
<dbReference type="AlphaFoldDB" id="A0A4P6UZM1"/>
<dbReference type="KEGG" id="rpod:E0E05_07800"/>